<gene>
    <name evidence="2" type="ORF">ARMA_1045</name>
</gene>
<reference evidence="3" key="2">
    <citation type="submission" date="2015-08" db="EMBL/GenBank/DDBJ databases">
        <title>Draft Genome Sequence of a Heterotrophic Facultative Anaerobic Bacterium Ardenticatena maritima Strain 110S.</title>
        <authorList>
            <person name="Kawaichi S."/>
            <person name="Yoshida T."/>
            <person name="Sako Y."/>
            <person name="Nakamura R."/>
        </authorList>
    </citation>
    <scope>NUCLEOTIDE SEQUENCE [LARGE SCALE GENOMIC DNA]</scope>
    <source>
        <strain evidence="3">110S</strain>
    </source>
</reference>
<dbReference type="InterPro" id="IPR001279">
    <property type="entry name" value="Metallo-B-lactamas"/>
</dbReference>
<sequence length="275" mass="29533">MSQAVSVASGILCLTIQSPQALFEEPTNCYLVAWDEGVLVIDPPSDDETHIAAILSAAQTLGRSITHIVITHAHPDHIGGMLPLHSETGAPIAGHPRLAHLINAIPPTAFVALHEGDTLGAWRVLEVPGHAREHIALWHEPERIGIVGDVVHGQGTVVINPPGGDLQAYMRTLQRLREMSPRLLLAGHGPPITAPVAALDALIAHREAREQAVLQALTPIPQPIHALVPKVYADVSPERWPVAARSLLAHLLKLEAEGRVLRTDEGWLRPGVSSE</sequence>
<dbReference type="OrthoDB" id="9802248at2"/>
<evidence type="ECO:0000313" key="2">
    <source>
        <dbReference type="EMBL" id="GAP62622.1"/>
    </source>
</evidence>
<proteinExistence type="predicted"/>
<dbReference type="InterPro" id="IPR050662">
    <property type="entry name" value="Sec-metab_biosynth-thioest"/>
</dbReference>
<protein>
    <recommendedName>
        <fullName evidence="1">Metallo-beta-lactamase domain-containing protein</fullName>
    </recommendedName>
</protein>
<keyword evidence="3" id="KW-1185">Reference proteome</keyword>
<dbReference type="InterPro" id="IPR036866">
    <property type="entry name" value="RibonucZ/Hydroxyglut_hydro"/>
</dbReference>
<dbReference type="PANTHER" id="PTHR23131:SF0">
    <property type="entry name" value="ENDORIBONUCLEASE LACTB2"/>
    <property type="match status" value="1"/>
</dbReference>
<dbReference type="InParanoid" id="A0A0M8K805"/>
<organism evidence="2 3">
    <name type="scientific">Ardenticatena maritima</name>
    <dbReference type="NCBI Taxonomy" id="872965"/>
    <lineage>
        <taxon>Bacteria</taxon>
        <taxon>Bacillati</taxon>
        <taxon>Chloroflexota</taxon>
        <taxon>Ardenticatenia</taxon>
        <taxon>Ardenticatenales</taxon>
        <taxon>Ardenticatenaceae</taxon>
        <taxon>Ardenticatena</taxon>
    </lineage>
</organism>
<evidence type="ECO:0000259" key="1">
    <source>
        <dbReference type="SMART" id="SM00849"/>
    </source>
</evidence>
<reference evidence="2 3" key="1">
    <citation type="journal article" date="2015" name="Genome Announc.">
        <title>Draft Genome Sequence of a Heterotrophic Facultative Anaerobic Thermophilic Bacterium, Ardenticatena maritima Strain 110ST.</title>
        <authorList>
            <person name="Kawaichi S."/>
            <person name="Yoshida T."/>
            <person name="Sako Y."/>
            <person name="Nakamura R."/>
        </authorList>
    </citation>
    <scope>NUCLEOTIDE SEQUENCE [LARGE SCALE GENOMIC DNA]</scope>
    <source>
        <strain evidence="2 3">110S</strain>
    </source>
</reference>
<dbReference type="SUPFAM" id="SSF56281">
    <property type="entry name" value="Metallo-hydrolase/oxidoreductase"/>
    <property type="match status" value="1"/>
</dbReference>
<dbReference type="Pfam" id="PF17778">
    <property type="entry name" value="WHD_BLACT"/>
    <property type="match status" value="1"/>
</dbReference>
<dbReference type="Gene3D" id="3.60.15.10">
    <property type="entry name" value="Ribonuclease Z/Hydroxyacylglutathione hydrolase-like"/>
    <property type="match status" value="1"/>
</dbReference>
<dbReference type="PANTHER" id="PTHR23131">
    <property type="entry name" value="ENDORIBONUCLEASE LACTB2"/>
    <property type="match status" value="1"/>
</dbReference>
<dbReference type="InterPro" id="IPR036388">
    <property type="entry name" value="WH-like_DNA-bd_sf"/>
</dbReference>
<dbReference type="SMART" id="SM00849">
    <property type="entry name" value="Lactamase_B"/>
    <property type="match status" value="1"/>
</dbReference>
<evidence type="ECO:0000313" key="3">
    <source>
        <dbReference type="Proteomes" id="UP000037784"/>
    </source>
</evidence>
<dbReference type="Proteomes" id="UP000037784">
    <property type="component" value="Unassembled WGS sequence"/>
</dbReference>
<dbReference type="EMBL" id="BBZA01000068">
    <property type="protein sequence ID" value="GAP62622.1"/>
    <property type="molecule type" value="Genomic_DNA"/>
</dbReference>
<dbReference type="Gene3D" id="1.10.10.10">
    <property type="entry name" value="Winged helix-like DNA-binding domain superfamily/Winged helix DNA-binding domain"/>
    <property type="match status" value="1"/>
</dbReference>
<dbReference type="RefSeq" id="WP_054492529.1">
    <property type="nucleotide sequence ID" value="NZ_BBZA01000068.1"/>
</dbReference>
<dbReference type="InterPro" id="IPR041516">
    <property type="entry name" value="LACTB2_WH"/>
</dbReference>
<comment type="caution">
    <text evidence="2">The sequence shown here is derived from an EMBL/GenBank/DDBJ whole genome shotgun (WGS) entry which is preliminary data.</text>
</comment>
<accession>A0A0M8K805</accession>
<dbReference type="AlphaFoldDB" id="A0A0M8K805"/>
<name>A0A0M8K805_9CHLR</name>
<dbReference type="Pfam" id="PF00753">
    <property type="entry name" value="Lactamase_B"/>
    <property type="match status" value="1"/>
</dbReference>
<feature type="domain" description="Metallo-beta-lactamase" evidence="1">
    <location>
        <begin position="26"/>
        <end position="188"/>
    </location>
</feature>